<dbReference type="InterPro" id="IPR003140">
    <property type="entry name" value="PLipase/COase/thioEstase"/>
</dbReference>
<evidence type="ECO:0000259" key="2">
    <source>
        <dbReference type="Pfam" id="PF02230"/>
    </source>
</evidence>
<gene>
    <name evidence="3" type="ORF">CDV36_008103</name>
</gene>
<dbReference type="GO" id="GO:0052689">
    <property type="term" value="F:carboxylic ester hydrolase activity"/>
    <property type="evidence" value="ECO:0007669"/>
    <property type="project" value="TreeGrafter"/>
</dbReference>
<evidence type="ECO:0000313" key="4">
    <source>
        <dbReference type="Proteomes" id="UP000277212"/>
    </source>
</evidence>
<keyword evidence="4" id="KW-1185">Reference proteome</keyword>
<dbReference type="AlphaFoldDB" id="A0A3M2S3X6"/>
<dbReference type="SUPFAM" id="SSF53474">
    <property type="entry name" value="alpha/beta-Hydrolases"/>
    <property type="match status" value="1"/>
</dbReference>
<dbReference type="Proteomes" id="UP000277212">
    <property type="component" value="Unassembled WGS sequence"/>
</dbReference>
<evidence type="ECO:0000313" key="3">
    <source>
        <dbReference type="EMBL" id="RMJ12234.1"/>
    </source>
</evidence>
<dbReference type="EMBL" id="NKUJ01000142">
    <property type="protein sequence ID" value="RMJ12234.1"/>
    <property type="molecule type" value="Genomic_DNA"/>
</dbReference>
<dbReference type="GO" id="GO:0005737">
    <property type="term" value="C:cytoplasm"/>
    <property type="evidence" value="ECO:0007669"/>
    <property type="project" value="TreeGrafter"/>
</dbReference>
<reference evidence="3 4" key="1">
    <citation type="submission" date="2017-06" db="EMBL/GenBank/DDBJ databases">
        <title>Comparative genomic analysis of Ambrosia Fusariam Clade fungi.</title>
        <authorList>
            <person name="Stajich J.E."/>
            <person name="Carrillo J."/>
            <person name="Kijimoto T."/>
            <person name="Eskalen A."/>
            <person name="O'Donnell K."/>
            <person name="Kasson M."/>
        </authorList>
    </citation>
    <scope>NUCLEOTIDE SEQUENCE [LARGE SCALE GENOMIC DNA]</scope>
    <source>
        <strain evidence="3">UCR3666</strain>
    </source>
</reference>
<feature type="domain" description="Phospholipase/carboxylesterase/thioesterase" evidence="2">
    <location>
        <begin position="8"/>
        <end position="251"/>
    </location>
</feature>
<dbReference type="GO" id="GO:0008474">
    <property type="term" value="F:palmitoyl-(protein) hydrolase activity"/>
    <property type="evidence" value="ECO:0007669"/>
    <property type="project" value="TreeGrafter"/>
</dbReference>
<name>A0A3M2S3X6_9HYPO</name>
<dbReference type="PANTHER" id="PTHR10655">
    <property type="entry name" value="LYSOPHOSPHOLIPASE-RELATED"/>
    <property type="match status" value="1"/>
</dbReference>
<dbReference type="InterPro" id="IPR050565">
    <property type="entry name" value="LYPA1-2/EST-like"/>
</dbReference>
<dbReference type="Pfam" id="PF02230">
    <property type="entry name" value="Abhydrolase_2"/>
    <property type="match status" value="1"/>
</dbReference>
<comment type="similarity">
    <text evidence="1">Belongs to the AB hydrolase superfamily. AB hydrolase 2 family.</text>
</comment>
<dbReference type="InterPro" id="IPR029058">
    <property type="entry name" value="AB_hydrolase_fold"/>
</dbReference>
<accession>A0A3M2S3X6</accession>
<comment type="caution">
    <text evidence="3">The sequence shown here is derived from an EMBL/GenBank/DDBJ whole genome shotgun (WGS) entry which is preliminary data.</text>
</comment>
<dbReference type="Gene3D" id="3.40.50.1820">
    <property type="entry name" value="alpha/beta hydrolase"/>
    <property type="match status" value="1"/>
</dbReference>
<organism evidence="3 4">
    <name type="scientific">Fusarium kuroshium</name>
    <dbReference type="NCBI Taxonomy" id="2010991"/>
    <lineage>
        <taxon>Eukaryota</taxon>
        <taxon>Fungi</taxon>
        <taxon>Dikarya</taxon>
        <taxon>Ascomycota</taxon>
        <taxon>Pezizomycotina</taxon>
        <taxon>Sordariomycetes</taxon>
        <taxon>Hypocreomycetidae</taxon>
        <taxon>Hypocreales</taxon>
        <taxon>Nectriaceae</taxon>
        <taxon>Fusarium</taxon>
        <taxon>Fusarium solani species complex</taxon>
    </lineage>
</organism>
<proteinExistence type="inferred from homology"/>
<sequence length="259" mass="28781">MGSLPPPHVVPASATHTHTVVFLHGRGDSAAKFRSSLRWSTDSSNRTLDQIFPTFRWVFPMTSDEAEAAFPQWFDIWNAQNFAEREELQAVGLRVSVQRIRDILADEAALLEGHWDRIVLAGISQGAATSVHTLLNLDIPGPIDGEVQKRRRLGAFLGFSCRMPFPGRSLAATRKVLDLEGSPSDASILENTPVLLEHCVNDHVVLVENGRVLRDTLRGFGAQVTWKEYPDGEHWFNSPTGIDDAVEFLKHVLELPEVA</sequence>
<dbReference type="PANTHER" id="PTHR10655:SF63">
    <property type="entry name" value="PHOSPHOLIPASE_CARBOXYLESTERASE_THIOESTERASE DOMAIN-CONTAINING PROTEIN"/>
    <property type="match status" value="1"/>
</dbReference>
<protein>
    <recommendedName>
        <fullName evidence="2">Phospholipase/carboxylesterase/thioesterase domain-containing protein</fullName>
    </recommendedName>
</protein>
<dbReference type="STRING" id="2010991.A0A3M2S3X6"/>
<dbReference type="OrthoDB" id="2418081at2759"/>
<evidence type="ECO:0000256" key="1">
    <source>
        <dbReference type="ARBA" id="ARBA00006499"/>
    </source>
</evidence>